<feature type="region of interest" description="Disordered" evidence="1">
    <location>
        <begin position="167"/>
        <end position="226"/>
    </location>
</feature>
<gene>
    <name evidence="2" type="primary">Acey_s0320.g2382</name>
    <name evidence="2" type="ORF">Y032_0320g2382</name>
</gene>
<keyword evidence="3" id="KW-1185">Reference proteome</keyword>
<reference evidence="3" key="1">
    <citation type="journal article" date="2015" name="Nat. Genet.">
        <title>The genome and transcriptome of the zoonotic hookworm Ancylostoma ceylanicum identify infection-specific gene families.</title>
        <authorList>
            <person name="Schwarz E.M."/>
            <person name="Hu Y."/>
            <person name="Antoshechkin I."/>
            <person name="Miller M.M."/>
            <person name="Sternberg P.W."/>
            <person name="Aroian R.V."/>
        </authorList>
    </citation>
    <scope>NUCLEOTIDE SEQUENCE</scope>
    <source>
        <strain evidence="3">HY135</strain>
    </source>
</reference>
<dbReference type="OrthoDB" id="762982at2759"/>
<protein>
    <submittedName>
        <fullName evidence="2">Uncharacterized protein</fullName>
    </submittedName>
</protein>
<feature type="compositionally biased region" description="Basic and acidic residues" evidence="1">
    <location>
        <begin position="214"/>
        <end position="226"/>
    </location>
</feature>
<sequence>MALDKQRYCGAAFLGQRCRGSVCWLWLSAAAWHSGSVLLAEDTRVLYYWQKALEFSTTSRSRQPEPACRTPISAQERCAAVPPLVYDRLEFTVTPSVMGHPRGSPPNVYNSPQISSMPSAPYFSGAEAHGVQYQQTFYYNNTPMAAAGDAANMQMMYSNGAPATPVYGSTDYGPQPTQQPHDSPPIAQGLFTPSPQHHGGNPQDNTNDGWSSALKKEFDEPLPSPKKDLARKSIVFCDDAVNVKAALKEQSRDRGDGSSQQLAQEAGSGDCKFENHGGMNHRIGASGRNAQKRAPRRQRSAIPARAARSRCVLFGAAEGSQPPTPTGGRFVRATPRAVMSLNGQFQSMRVSNEHPKNSSSEALRAAATPPESPQF</sequence>
<dbReference type="Proteomes" id="UP000024635">
    <property type="component" value="Unassembled WGS sequence"/>
</dbReference>
<evidence type="ECO:0000313" key="2">
    <source>
        <dbReference type="EMBL" id="EYB84244.1"/>
    </source>
</evidence>
<dbReference type="EMBL" id="JARK01001656">
    <property type="protein sequence ID" value="EYB84244.1"/>
    <property type="molecule type" value="Genomic_DNA"/>
</dbReference>
<comment type="caution">
    <text evidence="2">The sequence shown here is derived from an EMBL/GenBank/DDBJ whole genome shotgun (WGS) entry which is preliminary data.</text>
</comment>
<proteinExistence type="predicted"/>
<feature type="region of interest" description="Disordered" evidence="1">
    <location>
        <begin position="347"/>
        <end position="375"/>
    </location>
</feature>
<evidence type="ECO:0000256" key="1">
    <source>
        <dbReference type="SAM" id="MobiDB-lite"/>
    </source>
</evidence>
<accession>A0A016S1W4</accession>
<evidence type="ECO:0000313" key="3">
    <source>
        <dbReference type="Proteomes" id="UP000024635"/>
    </source>
</evidence>
<feature type="region of interest" description="Disordered" evidence="1">
    <location>
        <begin position="248"/>
        <end position="305"/>
    </location>
</feature>
<dbReference type="AlphaFoldDB" id="A0A016S1W4"/>
<name>A0A016S1W4_9BILA</name>
<dbReference type="STRING" id="53326.A0A016S1W4"/>
<feature type="compositionally biased region" description="Basic residues" evidence="1">
    <location>
        <begin position="290"/>
        <end position="299"/>
    </location>
</feature>
<organism evidence="2 3">
    <name type="scientific">Ancylostoma ceylanicum</name>
    <dbReference type="NCBI Taxonomy" id="53326"/>
    <lineage>
        <taxon>Eukaryota</taxon>
        <taxon>Metazoa</taxon>
        <taxon>Ecdysozoa</taxon>
        <taxon>Nematoda</taxon>
        <taxon>Chromadorea</taxon>
        <taxon>Rhabditida</taxon>
        <taxon>Rhabditina</taxon>
        <taxon>Rhabditomorpha</taxon>
        <taxon>Strongyloidea</taxon>
        <taxon>Ancylostomatidae</taxon>
        <taxon>Ancylostomatinae</taxon>
        <taxon>Ancylostoma</taxon>
    </lineage>
</organism>